<name>A0A158HZQ5_9BURK</name>
<keyword evidence="4" id="KW-0704">Schiff base</keyword>
<dbReference type="NCBIfam" id="NF002574">
    <property type="entry name" value="PRK02227.1-2"/>
    <property type="match status" value="1"/>
</dbReference>
<organism evidence="8 9">
    <name type="scientific">Caballeronia choica</name>
    <dbReference type="NCBI Taxonomy" id="326476"/>
    <lineage>
        <taxon>Bacteria</taxon>
        <taxon>Pseudomonadati</taxon>
        <taxon>Pseudomonadota</taxon>
        <taxon>Betaproteobacteria</taxon>
        <taxon>Burkholderiales</taxon>
        <taxon>Burkholderiaceae</taxon>
        <taxon>Caballeronia</taxon>
    </lineage>
</organism>
<dbReference type="AlphaFoldDB" id="A0A158HZQ5"/>
<evidence type="ECO:0000256" key="6">
    <source>
        <dbReference type="ARBA" id="ARBA00047628"/>
    </source>
</evidence>
<dbReference type="Pfam" id="PF04476">
    <property type="entry name" value="4HFCP_synth"/>
    <property type="match status" value="1"/>
</dbReference>
<evidence type="ECO:0000256" key="2">
    <source>
        <dbReference type="ARBA" id="ARBA00012553"/>
    </source>
</evidence>
<evidence type="ECO:0000256" key="4">
    <source>
        <dbReference type="ARBA" id="ARBA00023270"/>
    </source>
</evidence>
<keyword evidence="9" id="KW-1185">Reference proteome</keyword>
<comment type="catalytic activity">
    <reaction evidence="6">
        <text>2 D-glyceraldehyde 3-phosphate = 4-(hydroxymethyl)-2-furancarboxaldehyde phosphate + phosphate + 2 H2O</text>
        <dbReference type="Rhea" id="RHEA:43536"/>
        <dbReference type="ChEBI" id="CHEBI:15377"/>
        <dbReference type="ChEBI" id="CHEBI:43474"/>
        <dbReference type="ChEBI" id="CHEBI:59776"/>
        <dbReference type="ChEBI" id="CHEBI:83407"/>
        <dbReference type="EC" id="4.2.3.153"/>
    </reaction>
</comment>
<keyword evidence="3" id="KW-0456">Lyase</keyword>
<dbReference type="InterPro" id="IPR011060">
    <property type="entry name" value="RibuloseP-bd_barrel"/>
</dbReference>
<feature type="active site" description="Schiff-base intermediate with substrate" evidence="7">
    <location>
        <position position="28"/>
    </location>
</feature>
<evidence type="ECO:0000256" key="7">
    <source>
        <dbReference type="PIRSR" id="PIRSR015957-1"/>
    </source>
</evidence>
<dbReference type="EMBL" id="FCON02000021">
    <property type="protein sequence ID" value="SAL49855.1"/>
    <property type="molecule type" value="Genomic_DNA"/>
</dbReference>
<accession>A0A158HZQ5</accession>
<dbReference type="GO" id="GO:0016829">
    <property type="term" value="F:lyase activity"/>
    <property type="evidence" value="ECO:0007669"/>
    <property type="project" value="UniProtKB-KW"/>
</dbReference>
<evidence type="ECO:0000256" key="5">
    <source>
        <dbReference type="ARBA" id="ARBA00032523"/>
    </source>
</evidence>
<dbReference type="SUPFAM" id="SSF51366">
    <property type="entry name" value="Ribulose-phoshate binding barrel"/>
    <property type="match status" value="1"/>
</dbReference>
<comment type="caution">
    <text evidence="8">The sequence shown here is derived from an EMBL/GenBank/DDBJ whole genome shotgun (WGS) entry which is preliminary data.</text>
</comment>
<evidence type="ECO:0000256" key="1">
    <source>
        <dbReference type="ARBA" id="ARBA00003810"/>
    </source>
</evidence>
<dbReference type="PIRSF" id="PIRSF015957">
    <property type="entry name" value="UCP015957"/>
    <property type="match status" value="1"/>
</dbReference>
<dbReference type="RefSeq" id="WP_087644635.1">
    <property type="nucleotide sequence ID" value="NZ_FCON02000021.1"/>
</dbReference>
<feature type="active site" description="Proton acceptor" evidence="7">
    <location>
        <position position="90"/>
    </location>
</feature>
<evidence type="ECO:0000313" key="8">
    <source>
        <dbReference type="EMBL" id="SAL49855.1"/>
    </source>
</evidence>
<comment type="function">
    <text evidence="1">Catalyzes the formation of 4-(hydroxymethyl)-2-furancarboxaldehyde phosphate (4-HFC-P) from two molecules of glyceraldehyde-3-P (GA-3-P).</text>
</comment>
<dbReference type="Proteomes" id="UP000054770">
    <property type="component" value="Unassembled WGS sequence"/>
</dbReference>
<dbReference type="OrthoDB" id="2111523at2"/>
<evidence type="ECO:0000313" key="9">
    <source>
        <dbReference type="Proteomes" id="UP000054770"/>
    </source>
</evidence>
<dbReference type="EC" id="4.2.3.153" evidence="2"/>
<reference evidence="8" key="1">
    <citation type="submission" date="2016-01" db="EMBL/GenBank/DDBJ databases">
        <authorList>
            <person name="Peeters C."/>
        </authorList>
    </citation>
    <scope>NUCLEOTIDE SEQUENCE [LARGE SCALE GENOMIC DNA]</scope>
    <source>
        <strain evidence="8">LMG 22940</strain>
    </source>
</reference>
<sequence>MIRLLISVRDLDEAREAAAAGAAFIDLKEPRAGALGALPAARVDSIVRMLRAVHPGVPVSATIGDLAPGDHAAVEHHAGLIGRCGVDYVKAGVPPGPHACETLRRMRALQWNMVPVLLADDGLDLSLVEYACALGFPAVMADTARKKSGNLFHCVSLGVLDRMVQIARTHEVMAGLAGALRLPDLPRLRALGPDFAGFRTAVCTGARTGRLDPAKVRELRALLSGASERVAQGTAA</sequence>
<dbReference type="InterPro" id="IPR007565">
    <property type="entry name" value="4HFCP_synth"/>
</dbReference>
<proteinExistence type="predicted"/>
<evidence type="ECO:0000256" key="3">
    <source>
        <dbReference type="ARBA" id="ARBA00023239"/>
    </source>
</evidence>
<gene>
    <name evidence="8" type="ORF">AWB68_02479</name>
</gene>
<protein>
    <recommendedName>
        <fullName evidence="2">(5-formylfuran-3-yl)methyl phosphate synthase</fullName>
        <ecNumber evidence="2">4.2.3.153</ecNumber>
    </recommendedName>
    <alternativeName>
        <fullName evidence="5">4-(hydroxymethyl)-2-furancarboxaldehyde-phosphate synthase</fullName>
    </alternativeName>
</protein>